<protein>
    <submittedName>
        <fullName evidence="1">Uncharacterized protein</fullName>
    </submittedName>
</protein>
<sequence>MTRKLRPRRKIYGVLIFALVGFGAGLPAEGNLAAEQASDEALKHRFEYLSKSGNSNCSRAFMESIATLPAMAQLQGSCCSPMDEHRYIEQVKGLRKYKDITMIPADPYDLPAGIARQLIARYSVELTAQEQVAYDYAMKNSDEQGPCCCQCWRWRVYGGLAKYLIQEHGYTGEQVAAVWDLSDGCGGGEDHVHPQN</sequence>
<dbReference type="AlphaFoldDB" id="A0A142BPP4"/>
<evidence type="ECO:0000313" key="1">
    <source>
        <dbReference type="EMBL" id="AMP35052.1"/>
    </source>
</evidence>
<geneLocation type="plasmid" evidence="1">
    <name>pSinB</name>
</geneLocation>
<dbReference type="EMBL" id="KU140623">
    <property type="protein sequence ID" value="AMP35052.1"/>
    <property type="molecule type" value="Genomic_DNA"/>
</dbReference>
<gene>
    <name evidence="1" type="ORF">pSinB_193</name>
</gene>
<proteinExistence type="predicted"/>
<accession>A0A142BPP4</accession>
<name>A0A142BPP4_9HYPH</name>
<organism evidence="1">
    <name type="scientific">Sinorhizobium sp. M14</name>
    <dbReference type="NCBI Taxonomy" id="430451"/>
    <lineage>
        <taxon>Bacteria</taxon>
        <taxon>Pseudomonadati</taxon>
        <taxon>Pseudomonadota</taxon>
        <taxon>Alphaproteobacteria</taxon>
        <taxon>Hyphomicrobiales</taxon>
        <taxon>Rhizobiaceae</taxon>
        <taxon>Sinorhizobium/Ensifer group</taxon>
        <taxon>Sinorhizobium</taxon>
    </lineage>
</organism>
<keyword evidence="1" id="KW-0614">Plasmid</keyword>
<reference evidence="1" key="1">
    <citation type="submission" date="2015-11" db="EMBL/GenBank/DDBJ databases">
        <title>Molecular characterization of pSinB plasmid of arsenite oxidizing, metalotolerant Sinorhizobium sp. M14 - insight into the heavy metal resistome of sinorhizobial extrachromosomal replicons.</title>
        <authorList>
            <person name="Romaniuk K."/>
            <person name="Decewicz P."/>
            <person name="Mielnicki S."/>
            <person name="Sklodowska A."/>
            <person name="Dziewit L."/>
            <person name="Drewniak L."/>
        </authorList>
    </citation>
    <scope>NUCLEOTIDE SEQUENCE</scope>
    <source>
        <strain evidence="1">M14</strain>
        <plasmid evidence="1">pSinB</plasmid>
    </source>
</reference>